<reference evidence="1 2" key="1">
    <citation type="submission" date="2016-10" db="EMBL/GenBank/DDBJ databases">
        <authorList>
            <person name="de Groot N.N."/>
        </authorList>
    </citation>
    <scope>NUCLEOTIDE SEQUENCE [LARGE SCALE GENOMIC DNA]</scope>
    <source>
        <strain evidence="1 2">JCM 11308</strain>
    </source>
</reference>
<name>A0A1G6VMG4_9NOCA</name>
<evidence type="ECO:0008006" key="3">
    <source>
        <dbReference type="Google" id="ProtNLM"/>
    </source>
</evidence>
<accession>A0A1G6VMG4</accession>
<evidence type="ECO:0000313" key="1">
    <source>
        <dbReference type="EMBL" id="SDD54748.1"/>
    </source>
</evidence>
<gene>
    <name evidence="1" type="ORF">SAMN05444580_10564</name>
</gene>
<dbReference type="AlphaFoldDB" id="A0A1G6VMG4"/>
<proteinExistence type="predicted"/>
<dbReference type="RefSeq" id="WP_245709307.1">
    <property type="nucleotide sequence ID" value="NZ_FNAB01000005.1"/>
</dbReference>
<dbReference type="Proteomes" id="UP000199417">
    <property type="component" value="Unassembled WGS sequence"/>
</dbReference>
<dbReference type="EMBL" id="FNAB01000005">
    <property type="protein sequence ID" value="SDD54748.1"/>
    <property type="molecule type" value="Genomic_DNA"/>
</dbReference>
<dbReference type="InterPro" id="IPR016064">
    <property type="entry name" value="NAD/diacylglycerol_kinase_sf"/>
</dbReference>
<organism evidence="1 2">
    <name type="scientific">Rhodococcus tukisamuensis</name>
    <dbReference type="NCBI Taxonomy" id="168276"/>
    <lineage>
        <taxon>Bacteria</taxon>
        <taxon>Bacillati</taxon>
        <taxon>Actinomycetota</taxon>
        <taxon>Actinomycetes</taxon>
        <taxon>Mycobacteriales</taxon>
        <taxon>Nocardiaceae</taxon>
        <taxon>Rhodococcus</taxon>
    </lineage>
</organism>
<keyword evidence="2" id="KW-1185">Reference proteome</keyword>
<dbReference type="STRING" id="168276.SAMN05444580_10564"/>
<dbReference type="SUPFAM" id="SSF111331">
    <property type="entry name" value="NAD kinase/diacylglycerol kinase-like"/>
    <property type="match status" value="1"/>
</dbReference>
<protein>
    <recommendedName>
        <fullName evidence="3">Peptidase M50</fullName>
    </recommendedName>
</protein>
<sequence length="224" mass="23562">MTTIVLACGDVTVPGPLAQLPAVTAPAVPAKPDFDTLLPQFDDAGPGAPRLVVVGGDGALAAALTRLMRSDRLHVELAYVSPTRSAATRLYGLPVGDRAAELARRGRARTVPLIRDDAGTALVGEATVTGPEGAALVGEAYVDSTRLFSGTVSTLRITPTLEMPGLRAGVARRWAFLPTRWSPGRAIQLGAVGAVVTRDGVTTPRALKRSSFYRDTREWLLVRG</sequence>
<evidence type="ECO:0000313" key="2">
    <source>
        <dbReference type="Proteomes" id="UP000199417"/>
    </source>
</evidence>